<dbReference type="NCBIfam" id="NF008740">
    <property type="entry name" value="PRK11770.1-2"/>
    <property type="match status" value="1"/>
</dbReference>
<feature type="domain" description="Inner membrane component" evidence="2">
    <location>
        <begin position="68"/>
        <end position="118"/>
    </location>
</feature>
<name>A0A4S4FZT3_9MICO</name>
<feature type="domain" description="Inner membrane component" evidence="2">
    <location>
        <begin position="4"/>
        <end position="54"/>
    </location>
</feature>
<reference evidence="3 4" key="1">
    <citation type="submission" date="2019-04" db="EMBL/GenBank/DDBJ databases">
        <authorList>
            <person name="Jiang L."/>
        </authorList>
    </citation>
    <scope>NUCLEOTIDE SEQUENCE [LARGE SCALE GENOMIC DNA]</scope>
    <source>
        <strain evidence="3 4">YIM 131861</strain>
    </source>
</reference>
<keyword evidence="1" id="KW-1133">Transmembrane helix</keyword>
<organism evidence="3 4">
    <name type="scientific">Orlajensenia flava</name>
    <dbReference type="NCBI Taxonomy" id="2565934"/>
    <lineage>
        <taxon>Bacteria</taxon>
        <taxon>Bacillati</taxon>
        <taxon>Actinomycetota</taxon>
        <taxon>Actinomycetes</taxon>
        <taxon>Micrococcales</taxon>
        <taxon>Microbacteriaceae</taxon>
        <taxon>Orlajensenia</taxon>
    </lineage>
</organism>
<dbReference type="GO" id="GO:0005886">
    <property type="term" value="C:plasma membrane"/>
    <property type="evidence" value="ECO:0007669"/>
    <property type="project" value="TreeGrafter"/>
</dbReference>
<gene>
    <name evidence="3" type="ORF">E6C70_04340</name>
</gene>
<accession>A0A4S4FZT3</accession>
<keyword evidence="1" id="KW-0812">Transmembrane</keyword>
<dbReference type="PIRSF" id="PIRSF028777">
    <property type="entry name" value="UCP028777"/>
    <property type="match status" value="1"/>
</dbReference>
<dbReference type="InterPro" id="IPR031308">
    <property type="entry name" value="UCP028777"/>
</dbReference>
<dbReference type="Proteomes" id="UP000307380">
    <property type="component" value="Unassembled WGS sequence"/>
</dbReference>
<dbReference type="InterPro" id="IPR005185">
    <property type="entry name" value="YccF"/>
</dbReference>
<comment type="caution">
    <text evidence="3">The sequence shown here is derived from an EMBL/GenBank/DDBJ whole genome shotgun (WGS) entry which is preliminary data.</text>
</comment>
<dbReference type="PANTHER" id="PTHR42903">
    <property type="entry name" value="INNER MEMBRANE PROTEIN YCCF"/>
    <property type="match status" value="1"/>
</dbReference>
<proteinExistence type="predicted"/>
<dbReference type="EMBL" id="SSSN01000003">
    <property type="protein sequence ID" value="THG35296.1"/>
    <property type="molecule type" value="Genomic_DNA"/>
</dbReference>
<keyword evidence="1" id="KW-0472">Membrane</keyword>
<evidence type="ECO:0000259" key="2">
    <source>
        <dbReference type="Pfam" id="PF03733"/>
    </source>
</evidence>
<dbReference type="RefSeq" id="WP_136422582.1">
    <property type="nucleotide sequence ID" value="NZ_SSSN01000003.1"/>
</dbReference>
<feature type="transmembrane region" description="Helical" evidence="1">
    <location>
        <begin position="6"/>
        <end position="35"/>
    </location>
</feature>
<keyword evidence="4" id="KW-1185">Reference proteome</keyword>
<evidence type="ECO:0000256" key="1">
    <source>
        <dbReference type="SAM" id="Phobius"/>
    </source>
</evidence>
<feature type="transmembrane region" description="Helical" evidence="1">
    <location>
        <begin position="56"/>
        <end position="76"/>
    </location>
</feature>
<dbReference type="OrthoDB" id="3238663at2"/>
<evidence type="ECO:0000313" key="4">
    <source>
        <dbReference type="Proteomes" id="UP000307380"/>
    </source>
</evidence>
<feature type="transmembrane region" description="Helical" evidence="1">
    <location>
        <begin position="82"/>
        <end position="104"/>
    </location>
</feature>
<sequence>MRTLLNIIWLVLAGFWLFLGYLAVGVLLCVLIITIPWGIASLRIGAYALWPFGRTIVAKPTAGVGSFLGNVVWVVLAGWWLALAHIVSGVLLCVTIIGIPLGIADFKLVPISLMPLGKDIVSTREGGFDRAVVPAR</sequence>
<dbReference type="Pfam" id="PF03733">
    <property type="entry name" value="YccF"/>
    <property type="match status" value="2"/>
</dbReference>
<evidence type="ECO:0000313" key="3">
    <source>
        <dbReference type="EMBL" id="THG35296.1"/>
    </source>
</evidence>
<protein>
    <submittedName>
        <fullName evidence="3">YccF domain-containing protein</fullName>
    </submittedName>
</protein>
<dbReference type="InterPro" id="IPR052937">
    <property type="entry name" value="Inner_membrane_protein"/>
</dbReference>
<dbReference type="AlphaFoldDB" id="A0A4S4FZT3"/>
<dbReference type="PANTHER" id="PTHR42903:SF1">
    <property type="entry name" value="INNER MEMBRANE PROTEIN YCCF"/>
    <property type="match status" value="1"/>
</dbReference>